<dbReference type="EMBL" id="GBRH01249629">
    <property type="protein sequence ID" value="JAD48266.1"/>
    <property type="molecule type" value="Transcribed_RNA"/>
</dbReference>
<proteinExistence type="predicted"/>
<organism evidence="1">
    <name type="scientific">Arundo donax</name>
    <name type="common">Giant reed</name>
    <name type="synonym">Donax arundinaceus</name>
    <dbReference type="NCBI Taxonomy" id="35708"/>
    <lineage>
        <taxon>Eukaryota</taxon>
        <taxon>Viridiplantae</taxon>
        <taxon>Streptophyta</taxon>
        <taxon>Embryophyta</taxon>
        <taxon>Tracheophyta</taxon>
        <taxon>Spermatophyta</taxon>
        <taxon>Magnoliopsida</taxon>
        <taxon>Liliopsida</taxon>
        <taxon>Poales</taxon>
        <taxon>Poaceae</taxon>
        <taxon>PACMAD clade</taxon>
        <taxon>Arundinoideae</taxon>
        <taxon>Arundineae</taxon>
        <taxon>Arundo</taxon>
    </lineage>
</organism>
<reference evidence="1" key="2">
    <citation type="journal article" date="2015" name="Data Brief">
        <title>Shoot transcriptome of the giant reed, Arundo donax.</title>
        <authorList>
            <person name="Barrero R.A."/>
            <person name="Guerrero F.D."/>
            <person name="Moolhuijzen P."/>
            <person name="Goolsby J.A."/>
            <person name="Tidwell J."/>
            <person name="Bellgard S.E."/>
            <person name="Bellgard M.I."/>
        </authorList>
    </citation>
    <scope>NUCLEOTIDE SEQUENCE</scope>
    <source>
        <tissue evidence="1">Shoot tissue taken approximately 20 cm above the soil surface</tissue>
    </source>
</reference>
<accession>A0A0A9AAZ8</accession>
<name>A0A0A9AAZ8_ARUDO</name>
<protein>
    <submittedName>
        <fullName evidence="1">Uncharacterized protein</fullName>
    </submittedName>
</protein>
<sequence>MLLISSSSLFGKKEIFFWDLILRVQSCFPDWILFSFICWFFL</sequence>
<evidence type="ECO:0000313" key="1">
    <source>
        <dbReference type="EMBL" id="JAD48266.1"/>
    </source>
</evidence>
<reference evidence="1" key="1">
    <citation type="submission" date="2014-09" db="EMBL/GenBank/DDBJ databases">
        <authorList>
            <person name="Magalhaes I.L.F."/>
            <person name="Oliveira U."/>
            <person name="Santos F.R."/>
            <person name="Vidigal T.H.D.A."/>
            <person name="Brescovit A.D."/>
            <person name="Santos A.J."/>
        </authorList>
    </citation>
    <scope>NUCLEOTIDE SEQUENCE</scope>
    <source>
        <tissue evidence="1">Shoot tissue taken approximately 20 cm above the soil surface</tissue>
    </source>
</reference>
<dbReference type="AlphaFoldDB" id="A0A0A9AAZ8"/>